<name>A0A4S4KXM2_9APHY</name>
<comment type="caution">
    <text evidence="4">The sequence shown here is derived from an EMBL/GenBank/DDBJ whole genome shotgun (WGS) entry which is preliminary data.</text>
</comment>
<feature type="compositionally biased region" description="Pro residues" evidence="1">
    <location>
        <begin position="196"/>
        <end position="223"/>
    </location>
</feature>
<feature type="compositionally biased region" description="Pro residues" evidence="1">
    <location>
        <begin position="167"/>
        <end position="178"/>
    </location>
</feature>
<dbReference type="SMART" id="SM00198">
    <property type="entry name" value="SCP"/>
    <property type="match status" value="1"/>
</dbReference>
<dbReference type="InterPro" id="IPR001283">
    <property type="entry name" value="CRISP-related"/>
</dbReference>
<feature type="compositionally biased region" description="Low complexity" evidence="1">
    <location>
        <begin position="234"/>
        <end position="248"/>
    </location>
</feature>
<protein>
    <recommendedName>
        <fullName evidence="3">SCP domain-containing protein</fullName>
    </recommendedName>
</protein>
<accession>A0A4S4KXM2</accession>
<feature type="region of interest" description="Disordered" evidence="1">
    <location>
        <begin position="158"/>
        <end position="248"/>
    </location>
</feature>
<evidence type="ECO:0000256" key="2">
    <source>
        <dbReference type="SAM" id="SignalP"/>
    </source>
</evidence>
<gene>
    <name evidence="4" type="ORF">EW026_g45</name>
</gene>
<keyword evidence="2" id="KW-0732">Signal</keyword>
<organism evidence="4 5">
    <name type="scientific">Hermanssonia centrifuga</name>
    <dbReference type="NCBI Taxonomy" id="98765"/>
    <lineage>
        <taxon>Eukaryota</taxon>
        <taxon>Fungi</taxon>
        <taxon>Dikarya</taxon>
        <taxon>Basidiomycota</taxon>
        <taxon>Agaricomycotina</taxon>
        <taxon>Agaricomycetes</taxon>
        <taxon>Polyporales</taxon>
        <taxon>Meruliaceae</taxon>
        <taxon>Hermanssonia</taxon>
    </lineage>
</organism>
<evidence type="ECO:0000256" key="1">
    <source>
        <dbReference type="SAM" id="MobiDB-lite"/>
    </source>
</evidence>
<reference evidence="4 5" key="1">
    <citation type="submission" date="2019-02" db="EMBL/GenBank/DDBJ databases">
        <title>Genome sequencing of the rare red list fungi Phlebia centrifuga.</title>
        <authorList>
            <person name="Buettner E."/>
            <person name="Kellner H."/>
        </authorList>
    </citation>
    <scope>NUCLEOTIDE SEQUENCE [LARGE SCALE GENOMIC DNA]</scope>
    <source>
        <strain evidence="4 5">DSM 108282</strain>
    </source>
</reference>
<feature type="signal peptide" evidence="2">
    <location>
        <begin position="1"/>
        <end position="25"/>
    </location>
</feature>
<evidence type="ECO:0000313" key="5">
    <source>
        <dbReference type="Proteomes" id="UP000309038"/>
    </source>
</evidence>
<dbReference type="AlphaFoldDB" id="A0A4S4KXM2"/>
<evidence type="ECO:0000313" key="4">
    <source>
        <dbReference type="EMBL" id="THH02908.1"/>
    </source>
</evidence>
<dbReference type="SUPFAM" id="SSF55797">
    <property type="entry name" value="PR-1-like"/>
    <property type="match status" value="1"/>
</dbReference>
<dbReference type="Proteomes" id="UP000309038">
    <property type="component" value="Unassembled WGS sequence"/>
</dbReference>
<dbReference type="EMBL" id="SGPJ01000001">
    <property type="protein sequence ID" value="THH02908.1"/>
    <property type="molecule type" value="Genomic_DNA"/>
</dbReference>
<dbReference type="InterPro" id="IPR014044">
    <property type="entry name" value="CAP_dom"/>
</dbReference>
<dbReference type="Gene3D" id="3.40.33.10">
    <property type="entry name" value="CAP"/>
    <property type="match status" value="1"/>
</dbReference>
<evidence type="ECO:0000259" key="3">
    <source>
        <dbReference type="SMART" id="SM00198"/>
    </source>
</evidence>
<proteinExistence type="predicted"/>
<dbReference type="PRINTS" id="PR00837">
    <property type="entry name" value="V5TPXLIKE"/>
</dbReference>
<dbReference type="InterPro" id="IPR035940">
    <property type="entry name" value="CAP_sf"/>
</dbReference>
<feature type="domain" description="SCP" evidence="3">
    <location>
        <begin position="247"/>
        <end position="379"/>
    </location>
</feature>
<feature type="chain" id="PRO_5020352480" description="SCP domain-containing protein" evidence="2">
    <location>
        <begin position="26"/>
        <end position="387"/>
    </location>
</feature>
<keyword evidence="5" id="KW-1185">Reference proteome</keyword>
<dbReference type="PANTHER" id="PTHR10334">
    <property type="entry name" value="CYSTEINE-RICH SECRETORY PROTEIN-RELATED"/>
    <property type="match status" value="1"/>
</dbReference>
<sequence length="387" mass="39668">MARLSAFSLFIIYPLILALLPSVLAGPACAKRNAGSESCVAKCGSKWGWSGRAMGNDPWGQVMTVTLTDMGSVVTKACRVRPSSSGLSGPSSAVTTASALSAVGNVGNSVPTLTAAISSSSEATSSVEVTTSSAILSSSTRSANSLLLSPSSSFISIRRSTSSSAPTPTPAPPPPPPSSSEKPSEVPTITAQSSQPPAPQPTTKSSPPPAPKPTTQNTPPPQKPTTSEVPAPSPTGASSSSDSTSSSDIDQYLTAHNSIRSQHGASPLTWSDDLASKAQQWANGCVFQHSGGTLGPFGENLAAGTGSSYDIQAAVKSWTDEVSQYDPNNPVPSHFTQVVWKASTQVGCAVQLCSGIFDPSFGQAKYFVCEYSPQGNVIGEFGQNVQV</sequence>
<dbReference type="Pfam" id="PF00188">
    <property type="entry name" value="CAP"/>
    <property type="match status" value="1"/>
</dbReference>